<dbReference type="OMA" id="ESTNDHE"/>
<dbReference type="AlphaFoldDB" id="A0A078GQG2"/>
<dbReference type="GO" id="GO:0030154">
    <property type="term" value="P:cell differentiation"/>
    <property type="evidence" value="ECO:0000318"/>
    <property type="project" value="GO_Central"/>
</dbReference>
<gene>
    <name evidence="1" type="primary">BnaC01g32490D</name>
    <name evidence="1" type="ORF">GSBRNA2T00038290001</name>
</gene>
<accession>A0A078GQG2</accession>
<evidence type="ECO:0000313" key="2">
    <source>
        <dbReference type="Proteomes" id="UP000028999"/>
    </source>
</evidence>
<dbReference type="Gramene" id="CDY27566">
    <property type="protein sequence ID" value="CDY27566"/>
    <property type="gene ID" value="GSBRNA2T00038290001"/>
</dbReference>
<dbReference type="Proteomes" id="UP000028999">
    <property type="component" value="Unassembled WGS sequence"/>
</dbReference>
<organism evidence="1 2">
    <name type="scientific">Brassica napus</name>
    <name type="common">Rape</name>
    <dbReference type="NCBI Taxonomy" id="3708"/>
    <lineage>
        <taxon>Eukaryota</taxon>
        <taxon>Viridiplantae</taxon>
        <taxon>Streptophyta</taxon>
        <taxon>Embryophyta</taxon>
        <taxon>Tracheophyta</taxon>
        <taxon>Spermatophyta</taxon>
        <taxon>Magnoliopsida</taxon>
        <taxon>eudicotyledons</taxon>
        <taxon>Gunneridae</taxon>
        <taxon>Pentapetalae</taxon>
        <taxon>rosids</taxon>
        <taxon>malvids</taxon>
        <taxon>Brassicales</taxon>
        <taxon>Brassicaceae</taxon>
        <taxon>Brassiceae</taxon>
        <taxon>Brassica</taxon>
    </lineage>
</organism>
<proteinExistence type="predicted"/>
<dbReference type="PaxDb" id="3708-A0A078GQG2"/>
<name>A0A078GQG2_BRANA</name>
<dbReference type="GO" id="GO:0006357">
    <property type="term" value="P:regulation of transcription by RNA polymerase II"/>
    <property type="evidence" value="ECO:0000318"/>
    <property type="project" value="GO_Central"/>
</dbReference>
<sequence length="207" mass="23601">MENELDLTLRLSLPSPTVETHLSLNTLTTDQGNNFESNRRDNNDVGEIRGRRHILWNNDESTNDHEGGRKNVDVNIQYYNLIFNHFAGVGETLNFEPFPMQPSPAPVPETPTGSDYVLIDVPAKRAQRNSLTFKNAVDAHAILGRRWGCSGACTARRINEMRKCTNMNCKAINTPMWRKGPLGPKAKFMQCLWDKVQEGEREEMQWN</sequence>
<dbReference type="GO" id="GO:0000976">
    <property type="term" value="F:transcription cis-regulatory region binding"/>
    <property type="evidence" value="ECO:0000318"/>
    <property type="project" value="GO_Central"/>
</dbReference>
<evidence type="ECO:0000313" key="1">
    <source>
        <dbReference type="EMBL" id="CDY27566.1"/>
    </source>
</evidence>
<reference evidence="1 2" key="1">
    <citation type="journal article" date="2014" name="Science">
        <title>Plant genetics. Early allopolyploid evolution in the post-Neolithic Brassica napus oilseed genome.</title>
        <authorList>
            <person name="Chalhoub B."/>
            <person name="Denoeud F."/>
            <person name="Liu S."/>
            <person name="Parkin I.A."/>
            <person name="Tang H."/>
            <person name="Wang X."/>
            <person name="Chiquet J."/>
            <person name="Belcram H."/>
            <person name="Tong C."/>
            <person name="Samans B."/>
            <person name="Correa M."/>
            <person name="Da Silva C."/>
            <person name="Just J."/>
            <person name="Falentin C."/>
            <person name="Koh C.S."/>
            <person name="Le Clainche I."/>
            <person name="Bernard M."/>
            <person name="Bento P."/>
            <person name="Noel B."/>
            <person name="Labadie K."/>
            <person name="Alberti A."/>
            <person name="Charles M."/>
            <person name="Arnaud D."/>
            <person name="Guo H."/>
            <person name="Daviaud C."/>
            <person name="Alamery S."/>
            <person name="Jabbari K."/>
            <person name="Zhao M."/>
            <person name="Edger P.P."/>
            <person name="Chelaifa H."/>
            <person name="Tack D."/>
            <person name="Lassalle G."/>
            <person name="Mestiri I."/>
            <person name="Schnel N."/>
            <person name="Le Paslier M.C."/>
            <person name="Fan G."/>
            <person name="Renault V."/>
            <person name="Bayer P.E."/>
            <person name="Golicz A.A."/>
            <person name="Manoli S."/>
            <person name="Lee T.H."/>
            <person name="Thi V.H."/>
            <person name="Chalabi S."/>
            <person name="Hu Q."/>
            <person name="Fan C."/>
            <person name="Tollenaere R."/>
            <person name="Lu Y."/>
            <person name="Battail C."/>
            <person name="Shen J."/>
            <person name="Sidebottom C.H."/>
            <person name="Wang X."/>
            <person name="Canaguier A."/>
            <person name="Chauveau A."/>
            <person name="Berard A."/>
            <person name="Deniot G."/>
            <person name="Guan M."/>
            <person name="Liu Z."/>
            <person name="Sun F."/>
            <person name="Lim Y.P."/>
            <person name="Lyons E."/>
            <person name="Town C.D."/>
            <person name="Bancroft I."/>
            <person name="Wang X."/>
            <person name="Meng J."/>
            <person name="Ma J."/>
            <person name="Pires J.C."/>
            <person name="King G.J."/>
            <person name="Brunel D."/>
            <person name="Delourme R."/>
            <person name="Renard M."/>
            <person name="Aury J.M."/>
            <person name="Adams K.L."/>
            <person name="Batley J."/>
            <person name="Snowdon R.J."/>
            <person name="Tost J."/>
            <person name="Edwards D."/>
            <person name="Zhou Y."/>
            <person name="Hua W."/>
            <person name="Sharpe A.G."/>
            <person name="Paterson A.H."/>
            <person name="Guan C."/>
            <person name="Wincker P."/>
        </authorList>
    </citation>
    <scope>NUCLEOTIDE SEQUENCE [LARGE SCALE GENOMIC DNA]</scope>
    <source>
        <strain evidence="2">cv. Darmor-bzh</strain>
    </source>
</reference>
<dbReference type="GO" id="GO:0005634">
    <property type="term" value="C:nucleus"/>
    <property type="evidence" value="ECO:0000318"/>
    <property type="project" value="GO_Central"/>
</dbReference>
<dbReference type="EMBL" id="LK032206">
    <property type="protein sequence ID" value="CDY27566.1"/>
    <property type="molecule type" value="Genomic_DNA"/>
</dbReference>
<protein>
    <submittedName>
        <fullName evidence="1">BnaC01g32490D protein</fullName>
    </submittedName>
</protein>
<keyword evidence="2" id="KW-1185">Reference proteome</keyword>